<dbReference type="RefSeq" id="WP_212495635.1">
    <property type="nucleotide sequence ID" value="NZ_JAFCJH010000098.1"/>
</dbReference>
<proteinExistence type="predicted"/>
<sequence>MSRNDLFVFSILAFVSLAAIGFGIWSPSSFDPIDPHLLVRPFRHILGNSYLANVAVRGIPADEEGRMDQSTLQLYEGDRPLGPQHVSSDQIAMEGRGTYLYWQTDNGKVIIFSTSDNTDPNTNERTYRVLEIDAQPREKN</sequence>
<name>A0ABS5FY28_9BRAD</name>
<protein>
    <submittedName>
        <fullName evidence="1">Uncharacterized protein</fullName>
    </submittedName>
</protein>
<dbReference type="Proteomes" id="UP001315278">
    <property type="component" value="Unassembled WGS sequence"/>
</dbReference>
<gene>
    <name evidence="1" type="ORF">JQ615_40880</name>
</gene>
<evidence type="ECO:0000313" key="2">
    <source>
        <dbReference type="Proteomes" id="UP001315278"/>
    </source>
</evidence>
<comment type="caution">
    <text evidence="1">The sequence shown here is derived from an EMBL/GenBank/DDBJ whole genome shotgun (WGS) entry which is preliminary data.</text>
</comment>
<dbReference type="EMBL" id="JAFCJH010000098">
    <property type="protein sequence ID" value="MBR0801703.1"/>
    <property type="molecule type" value="Genomic_DNA"/>
</dbReference>
<accession>A0ABS5FY28</accession>
<reference evidence="2" key="1">
    <citation type="journal article" date="2021" name="ISME J.">
        <title>Evolutionary origin and ecological implication of a unique nif island in free-living Bradyrhizobium lineages.</title>
        <authorList>
            <person name="Tao J."/>
        </authorList>
    </citation>
    <scope>NUCLEOTIDE SEQUENCE [LARGE SCALE GENOMIC DNA]</scope>
    <source>
        <strain evidence="2">SZCCT0434</strain>
    </source>
</reference>
<evidence type="ECO:0000313" key="1">
    <source>
        <dbReference type="EMBL" id="MBR0801703.1"/>
    </source>
</evidence>
<keyword evidence="2" id="KW-1185">Reference proteome</keyword>
<organism evidence="1 2">
    <name type="scientific">Bradyrhizobium jicamae</name>
    <dbReference type="NCBI Taxonomy" id="280332"/>
    <lineage>
        <taxon>Bacteria</taxon>
        <taxon>Pseudomonadati</taxon>
        <taxon>Pseudomonadota</taxon>
        <taxon>Alphaproteobacteria</taxon>
        <taxon>Hyphomicrobiales</taxon>
        <taxon>Nitrobacteraceae</taxon>
        <taxon>Bradyrhizobium</taxon>
    </lineage>
</organism>